<evidence type="ECO:0000256" key="7">
    <source>
        <dbReference type="ARBA" id="ARBA00022786"/>
    </source>
</evidence>
<keyword evidence="6" id="KW-0863">Zinc-finger</keyword>
<keyword evidence="10" id="KW-0472">Membrane</keyword>
<evidence type="ECO:0000313" key="12">
    <source>
        <dbReference type="EMBL" id="CAD9237808.1"/>
    </source>
</evidence>
<keyword evidence="3" id="KW-0808">Transferase</keyword>
<dbReference type="Pfam" id="PF01485">
    <property type="entry name" value="IBR"/>
    <property type="match status" value="1"/>
</dbReference>
<dbReference type="AlphaFoldDB" id="A0A7S1TIF4"/>
<evidence type="ECO:0000256" key="3">
    <source>
        <dbReference type="ARBA" id="ARBA00022679"/>
    </source>
</evidence>
<dbReference type="GO" id="GO:0016567">
    <property type="term" value="P:protein ubiquitination"/>
    <property type="evidence" value="ECO:0007669"/>
    <property type="project" value="InterPro"/>
</dbReference>
<proteinExistence type="predicted"/>
<dbReference type="Pfam" id="PF22191">
    <property type="entry name" value="IBR_1"/>
    <property type="match status" value="1"/>
</dbReference>
<comment type="catalytic activity">
    <reaction evidence="1">
        <text>[E2 ubiquitin-conjugating enzyme]-S-ubiquitinyl-L-cysteine + [acceptor protein]-L-lysine = [E2 ubiquitin-conjugating enzyme]-L-cysteine + [acceptor protein]-N(6)-ubiquitinyl-L-lysine.</text>
        <dbReference type="EC" id="2.3.2.31"/>
    </reaction>
</comment>
<accession>A0A7S1TIF4</accession>
<keyword evidence="7" id="KW-0833">Ubl conjugation pathway</keyword>
<evidence type="ECO:0000256" key="1">
    <source>
        <dbReference type="ARBA" id="ARBA00001798"/>
    </source>
</evidence>
<dbReference type="Gene3D" id="1.20.120.1750">
    <property type="match status" value="1"/>
</dbReference>
<evidence type="ECO:0000256" key="10">
    <source>
        <dbReference type="SAM" id="Phobius"/>
    </source>
</evidence>
<keyword evidence="5" id="KW-0677">Repeat</keyword>
<dbReference type="InterPro" id="IPR031127">
    <property type="entry name" value="E3_UB_ligase_RBR"/>
</dbReference>
<dbReference type="GO" id="GO:0061630">
    <property type="term" value="F:ubiquitin protein ligase activity"/>
    <property type="evidence" value="ECO:0007669"/>
    <property type="project" value="UniProtKB-EC"/>
</dbReference>
<evidence type="ECO:0000259" key="11">
    <source>
        <dbReference type="PROSITE" id="PS51873"/>
    </source>
</evidence>
<dbReference type="InterPro" id="IPR044066">
    <property type="entry name" value="TRIAD_supradom"/>
</dbReference>
<feature type="region of interest" description="Disordered" evidence="9">
    <location>
        <begin position="15"/>
        <end position="40"/>
    </location>
</feature>
<evidence type="ECO:0000256" key="4">
    <source>
        <dbReference type="ARBA" id="ARBA00022723"/>
    </source>
</evidence>
<feature type="domain" description="RING-type" evidence="11">
    <location>
        <begin position="92"/>
        <end position="317"/>
    </location>
</feature>
<dbReference type="CDD" id="cd20335">
    <property type="entry name" value="BRcat_RBR"/>
    <property type="match status" value="1"/>
</dbReference>
<keyword evidence="10" id="KW-1133">Transmembrane helix</keyword>
<dbReference type="Gene3D" id="3.30.40.10">
    <property type="entry name" value="Zinc/RING finger domain, C3HC4 (zinc finger)"/>
    <property type="match status" value="1"/>
</dbReference>
<evidence type="ECO:0000256" key="6">
    <source>
        <dbReference type="ARBA" id="ARBA00022771"/>
    </source>
</evidence>
<protein>
    <recommendedName>
        <fullName evidence="2">RBR-type E3 ubiquitin transferase</fullName>
        <ecNumber evidence="2">2.3.2.31</ecNumber>
    </recommendedName>
</protein>
<dbReference type="PROSITE" id="PS51873">
    <property type="entry name" value="TRIAD"/>
    <property type="match status" value="1"/>
</dbReference>
<evidence type="ECO:0000256" key="9">
    <source>
        <dbReference type="SAM" id="MobiDB-lite"/>
    </source>
</evidence>
<dbReference type="GO" id="GO:0008270">
    <property type="term" value="F:zinc ion binding"/>
    <property type="evidence" value="ECO:0007669"/>
    <property type="project" value="UniProtKB-KW"/>
</dbReference>
<name>A0A7S1TIF4_9RHOD</name>
<dbReference type="InterPro" id="IPR017907">
    <property type="entry name" value="Znf_RING_CS"/>
</dbReference>
<dbReference type="SUPFAM" id="SSF57850">
    <property type="entry name" value="RING/U-box"/>
    <property type="match status" value="2"/>
</dbReference>
<dbReference type="SMART" id="SM00647">
    <property type="entry name" value="IBR"/>
    <property type="match status" value="2"/>
</dbReference>
<sequence length="384" mass="43684">MTLARVERVLSEALERPDQSGMRRSGPLWVHTQDQEDDSSLDGNDVMQLHFVRSQSLRNMDQIPWRRGFARELASDRDSQSILHSELLSTPSVMFCEVCWNQTNEPVGCSGCSHRYCVVCLRIHWQEQIFSGLHNRIQCMYGPCCGVMATDEDIRRVVDHRSYRKLLFFRSRELNAGRQDVVWCVKEECWELIEVSKTNQIKDPLTFSSCVQCRSCSTKVCFDCGGAWHVDGSKCPLVNKHRGTRGVTSSAWTMFHTKSCPTCKVRIQKDQGCLHMNCTRCGASFCWRCRGYLPCGWEQRGRACRCDTVVSGLLYTGIGVLTVAGSPIILGAAVVGGPSYWIYRSVRRHVKKRAQKRQAEAAEYDMVLESFNEMAIHRNLTSNS</sequence>
<keyword evidence="10" id="KW-0812">Transmembrane</keyword>
<reference evidence="12" key="1">
    <citation type="submission" date="2021-01" db="EMBL/GenBank/DDBJ databases">
        <authorList>
            <person name="Corre E."/>
            <person name="Pelletier E."/>
            <person name="Niang G."/>
            <person name="Scheremetjew M."/>
            <person name="Finn R."/>
            <person name="Kale V."/>
            <person name="Holt S."/>
            <person name="Cochrane G."/>
            <person name="Meng A."/>
            <person name="Brown T."/>
            <person name="Cohen L."/>
        </authorList>
    </citation>
    <scope>NUCLEOTIDE SEQUENCE</scope>
    <source>
        <strain evidence="12">SAG 36.94</strain>
    </source>
</reference>
<keyword evidence="8" id="KW-0862">Zinc</keyword>
<dbReference type="PANTHER" id="PTHR11685">
    <property type="entry name" value="RBR FAMILY RING FINGER AND IBR DOMAIN-CONTAINING"/>
    <property type="match status" value="1"/>
</dbReference>
<keyword evidence="4" id="KW-0479">Metal-binding</keyword>
<evidence type="ECO:0000256" key="5">
    <source>
        <dbReference type="ARBA" id="ARBA00022737"/>
    </source>
</evidence>
<dbReference type="EC" id="2.3.2.31" evidence="2"/>
<feature type="transmembrane region" description="Helical" evidence="10">
    <location>
        <begin position="313"/>
        <end position="343"/>
    </location>
</feature>
<organism evidence="12">
    <name type="scientific">Compsopogon caeruleus</name>
    <dbReference type="NCBI Taxonomy" id="31354"/>
    <lineage>
        <taxon>Eukaryota</taxon>
        <taxon>Rhodophyta</taxon>
        <taxon>Compsopogonophyceae</taxon>
        <taxon>Compsopogonales</taxon>
        <taxon>Compsopogonaceae</taxon>
        <taxon>Compsopogon</taxon>
    </lineage>
</organism>
<evidence type="ECO:0000256" key="2">
    <source>
        <dbReference type="ARBA" id="ARBA00012251"/>
    </source>
</evidence>
<dbReference type="PROSITE" id="PS00518">
    <property type="entry name" value="ZF_RING_1"/>
    <property type="match status" value="1"/>
</dbReference>
<gene>
    <name evidence="12" type="ORF">CCAE0312_LOCUS9907</name>
</gene>
<dbReference type="EMBL" id="HBGH01017833">
    <property type="protein sequence ID" value="CAD9237808.1"/>
    <property type="molecule type" value="Transcribed_RNA"/>
</dbReference>
<dbReference type="InterPro" id="IPR013083">
    <property type="entry name" value="Znf_RING/FYVE/PHD"/>
</dbReference>
<dbReference type="InterPro" id="IPR002867">
    <property type="entry name" value="IBR_dom"/>
</dbReference>
<evidence type="ECO:0000256" key="8">
    <source>
        <dbReference type="ARBA" id="ARBA00022833"/>
    </source>
</evidence>